<comment type="catalytic activity">
    <reaction evidence="10">
        <text>UDP-2-N,3-O-bis[(3R)-3-hydroxytetradecanoyl]-alpha-D-glucosamine + H2O = 2-N,3-O-bis[(3R)-3-hydroxytetradecanoyl]-alpha-D-glucosaminyl 1-phosphate + UMP + 2 H(+)</text>
        <dbReference type="Rhea" id="RHEA:25213"/>
        <dbReference type="ChEBI" id="CHEBI:15377"/>
        <dbReference type="ChEBI" id="CHEBI:15378"/>
        <dbReference type="ChEBI" id="CHEBI:57865"/>
        <dbReference type="ChEBI" id="CHEBI:57957"/>
        <dbReference type="ChEBI" id="CHEBI:78847"/>
        <dbReference type="EC" id="3.6.1.54"/>
    </reaction>
</comment>
<sequence>MTIITALFPMTVLFISDLHLSPSHPEITDCFYRFLNDEAPVASALYILGDLFEVWVGDDDDVPLHHEVAAALKVLSDKGVAIYFIHGNRDFMIGKRFAKASGMTLLPEHTVIDLFGKPTLILHGDTLCIQDEGYQRYRKKVHNPFAQWLFMRLPLSYRKNIGSKIRKGSTESNQQKAEDIMDVDQGEVSRVMASEGVMTMIHGHTHRPDIHTFSIGNDLAQRIVLGDWYTQGSVLACTKDGCKLETRSF</sequence>
<keyword evidence="5 10" id="KW-0479">Metal-binding</keyword>
<feature type="binding site" evidence="10">
    <location>
        <position position="50"/>
    </location>
    <ligand>
        <name>Mn(2+)</name>
        <dbReference type="ChEBI" id="CHEBI:29035"/>
        <label>2</label>
    </ligand>
</feature>
<dbReference type="UniPathway" id="UPA00359">
    <property type="reaction ID" value="UER00480"/>
</dbReference>
<dbReference type="Pfam" id="PF00149">
    <property type="entry name" value="Metallophos"/>
    <property type="match status" value="1"/>
</dbReference>
<feature type="binding site" evidence="10">
    <location>
        <position position="88"/>
    </location>
    <ligand>
        <name>Mn(2+)</name>
        <dbReference type="ChEBI" id="CHEBI:29035"/>
        <label>2</label>
    </ligand>
</feature>
<keyword evidence="2 10" id="KW-0444">Lipid biosynthesis</keyword>
<dbReference type="Gene3D" id="3.60.21.10">
    <property type="match status" value="1"/>
</dbReference>
<evidence type="ECO:0000256" key="2">
    <source>
        <dbReference type="ARBA" id="ARBA00022516"/>
    </source>
</evidence>
<feature type="domain" description="Calcineurin-like phosphoesterase" evidence="11">
    <location>
        <begin position="10"/>
        <end position="208"/>
    </location>
</feature>
<keyword evidence="4 10" id="KW-0441">Lipid A biosynthesis</keyword>
<dbReference type="InterPro" id="IPR010138">
    <property type="entry name" value="UDP-diacylglucosamine_Hdrlase"/>
</dbReference>
<dbReference type="PANTHER" id="PTHR34990">
    <property type="entry name" value="UDP-2,3-DIACYLGLUCOSAMINE HYDROLASE-RELATED"/>
    <property type="match status" value="1"/>
</dbReference>
<dbReference type="InterPro" id="IPR043461">
    <property type="entry name" value="LpxH-like"/>
</dbReference>
<name>A0A1I5W7H5_9GAMM</name>
<feature type="binding site" evidence="10">
    <location>
        <position position="169"/>
    </location>
    <ligand>
        <name>substrate</name>
    </ligand>
</feature>
<reference evidence="12 13" key="1">
    <citation type="submission" date="2016-10" db="EMBL/GenBank/DDBJ databases">
        <authorList>
            <person name="de Groot N.N."/>
        </authorList>
    </citation>
    <scope>NUCLEOTIDE SEQUENCE [LARGE SCALE GENOMIC DNA]</scope>
    <source>
        <strain evidence="12 13">DSM 15893</strain>
    </source>
</reference>
<comment type="pathway">
    <text evidence="10">Glycolipid biosynthesis; lipid IV(A) biosynthesis; lipid IV(A) from (3R)-3-hydroxytetradecanoyl-[acyl-carrier-protein] and UDP-N-acetyl-alpha-D-glucosamine: step 4/6.</text>
</comment>
<organism evidence="12 13">
    <name type="scientific">Enterovibrio norvegicus DSM 15893</name>
    <dbReference type="NCBI Taxonomy" id="1121869"/>
    <lineage>
        <taxon>Bacteria</taxon>
        <taxon>Pseudomonadati</taxon>
        <taxon>Pseudomonadota</taxon>
        <taxon>Gammaproteobacteria</taxon>
        <taxon>Vibrionales</taxon>
        <taxon>Vibrionaceae</taxon>
        <taxon>Enterovibrio</taxon>
    </lineage>
</organism>
<evidence type="ECO:0000259" key="11">
    <source>
        <dbReference type="Pfam" id="PF00149"/>
    </source>
</evidence>
<dbReference type="GO" id="GO:0030145">
    <property type="term" value="F:manganese ion binding"/>
    <property type="evidence" value="ECO:0007669"/>
    <property type="project" value="UniProtKB-UniRule"/>
</dbReference>
<evidence type="ECO:0000256" key="3">
    <source>
        <dbReference type="ARBA" id="ARBA00022519"/>
    </source>
</evidence>
<dbReference type="EMBL" id="FOWR01000045">
    <property type="protein sequence ID" value="SFQ15611.1"/>
    <property type="molecule type" value="Genomic_DNA"/>
</dbReference>
<dbReference type="InterPro" id="IPR004843">
    <property type="entry name" value="Calcineurin-like_PHP"/>
</dbReference>
<feature type="binding site" evidence="10">
    <location>
        <position position="204"/>
    </location>
    <ligand>
        <name>substrate</name>
    </ligand>
</feature>
<evidence type="ECO:0000256" key="6">
    <source>
        <dbReference type="ARBA" id="ARBA00022801"/>
    </source>
</evidence>
<dbReference type="GO" id="GO:0005737">
    <property type="term" value="C:cytoplasm"/>
    <property type="evidence" value="ECO:0007669"/>
    <property type="project" value="InterPro"/>
</dbReference>
<feature type="binding site" evidence="10">
    <location>
        <position position="123"/>
    </location>
    <ligand>
        <name>Mn(2+)</name>
        <dbReference type="ChEBI" id="CHEBI:29035"/>
        <label>2</label>
    </ligand>
</feature>
<evidence type="ECO:0000313" key="13">
    <source>
        <dbReference type="Proteomes" id="UP000182692"/>
    </source>
</evidence>
<feature type="binding site" evidence="10">
    <location>
        <position position="173"/>
    </location>
    <ligand>
        <name>substrate</name>
    </ligand>
</feature>
<protein>
    <recommendedName>
        <fullName evidence="10">UDP-2,3-diacylglucosamine hydrolase</fullName>
        <ecNumber evidence="10">3.6.1.54</ecNumber>
    </recommendedName>
    <alternativeName>
        <fullName evidence="10">UDP-2,3-diacylglucosamine diphosphatase</fullName>
    </alternativeName>
</protein>
<accession>A0A1I5W7H5</accession>
<keyword evidence="3 10" id="KW-0997">Cell inner membrane</keyword>
<keyword evidence="6 10" id="KW-0378">Hydrolase</keyword>
<dbReference type="NCBIfam" id="TIGR01854">
    <property type="entry name" value="lipid_A_lpxH"/>
    <property type="match status" value="1"/>
</dbReference>
<comment type="cofactor">
    <cofactor evidence="10">
        <name>Mn(2+)</name>
        <dbReference type="ChEBI" id="CHEBI:29035"/>
    </cofactor>
    <text evidence="10">Binds 2 Mn(2+) ions per subunit in a binuclear metal center.</text>
</comment>
<feature type="binding site" evidence="10">
    <location>
        <begin position="88"/>
        <end position="89"/>
    </location>
    <ligand>
        <name>substrate</name>
    </ligand>
</feature>
<dbReference type="GO" id="GO:0009245">
    <property type="term" value="P:lipid A biosynthetic process"/>
    <property type="evidence" value="ECO:0007669"/>
    <property type="project" value="UniProtKB-UniRule"/>
</dbReference>
<dbReference type="HAMAP" id="MF_00575">
    <property type="entry name" value="LpxH"/>
    <property type="match status" value="1"/>
</dbReference>
<evidence type="ECO:0000256" key="4">
    <source>
        <dbReference type="ARBA" id="ARBA00022556"/>
    </source>
</evidence>
<keyword evidence="1 10" id="KW-1003">Cell membrane</keyword>
<feature type="binding site" evidence="10">
    <location>
        <position position="50"/>
    </location>
    <ligand>
        <name>Mn(2+)</name>
        <dbReference type="ChEBI" id="CHEBI:29035"/>
        <label>1</label>
    </ligand>
</feature>
<feature type="binding site" evidence="10">
    <location>
        <position position="19"/>
    </location>
    <ligand>
        <name>Mn(2+)</name>
        <dbReference type="ChEBI" id="CHEBI:29035"/>
        <label>1</label>
    </ligand>
</feature>
<evidence type="ECO:0000256" key="1">
    <source>
        <dbReference type="ARBA" id="ARBA00022475"/>
    </source>
</evidence>
<dbReference type="AlphaFoldDB" id="A0A1I5W7H5"/>
<feature type="binding site" evidence="10">
    <location>
        <position position="176"/>
    </location>
    <ligand>
        <name>substrate</name>
    </ligand>
</feature>
<proteinExistence type="inferred from homology"/>
<dbReference type="InterPro" id="IPR029052">
    <property type="entry name" value="Metallo-depent_PP-like"/>
</dbReference>
<feature type="binding site" evidence="10">
    <location>
        <position position="17"/>
    </location>
    <ligand>
        <name>Mn(2+)</name>
        <dbReference type="ChEBI" id="CHEBI:29035"/>
        <label>1</label>
    </ligand>
</feature>
<dbReference type="STRING" id="1121869.SAMN03084138_04200"/>
<comment type="similarity">
    <text evidence="10">Belongs to the LpxH family.</text>
</comment>
<evidence type="ECO:0000256" key="9">
    <source>
        <dbReference type="ARBA" id="ARBA00023211"/>
    </source>
</evidence>
<evidence type="ECO:0000313" key="12">
    <source>
        <dbReference type="EMBL" id="SFQ15611.1"/>
    </source>
</evidence>
<comment type="function">
    <text evidence="10">Hydrolyzes the pyrophosphate bond of UDP-2,3-diacylglucosamine to yield 2,3-diacylglucosamine 1-phosphate (lipid X) and UMP by catalyzing the attack of water at the alpha-P atom. Involved in the biosynthesis of lipid A, a phosphorylated glycolipid that anchors the lipopolysaccharide to the outer membrane of the cell.</text>
</comment>
<feature type="binding site" evidence="10">
    <location>
        <position position="204"/>
    </location>
    <ligand>
        <name>Mn(2+)</name>
        <dbReference type="ChEBI" id="CHEBI:29035"/>
        <label>2</label>
    </ligand>
</feature>
<keyword evidence="7 10" id="KW-0443">Lipid metabolism</keyword>
<evidence type="ECO:0000256" key="8">
    <source>
        <dbReference type="ARBA" id="ARBA00023136"/>
    </source>
</evidence>
<evidence type="ECO:0000256" key="7">
    <source>
        <dbReference type="ARBA" id="ARBA00023098"/>
    </source>
</evidence>
<dbReference type="PANTHER" id="PTHR34990:SF1">
    <property type="entry name" value="UDP-2,3-DIACYLGLUCOSAMINE HYDROLASE"/>
    <property type="match status" value="1"/>
</dbReference>
<gene>
    <name evidence="10" type="primary">lpxH</name>
    <name evidence="12" type="ORF">SAMN03084138_04200</name>
</gene>
<dbReference type="NCBIfam" id="NF003743">
    <property type="entry name" value="PRK05340.1"/>
    <property type="match status" value="1"/>
</dbReference>
<evidence type="ECO:0000256" key="5">
    <source>
        <dbReference type="ARBA" id="ARBA00022723"/>
    </source>
</evidence>
<dbReference type="EC" id="3.6.1.54" evidence="10"/>
<dbReference type="GO" id="GO:0019897">
    <property type="term" value="C:extrinsic component of plasma membrane"/>
    <property type="evidence" value="ECO:0007669"/>
    <property type="project" value="UniProtKB-UniRule"/>
</dbReference>
<dbReference type="CDD" id="cd07398">
    <property type="entry name" value="MPP_YbbF-LpxH"/>
    <property type="match status" value="1"/>
</dbReference>
<comment type="subcellular location">
    <subcellularLocation>
        <location evidence="10">Cell inner membrane</location>
        <topology evidence="10">Peripheral membrane protein</topology>
        <orientation evidence="10">Cytoplasmic side</orientation>
    </subcellularLocation>
</comment>
<dbReference type="SUPFAM" id="SSF56300">
    <property type="entry name" value="Metallo-dependent phosphatases"/>
    <property type="match status" value="1"/>
</dbReference>
<keyword evidence="8 10" id="KW-0472">Membrane</keyword>
<keyword evidence="9 10" id="KW-0464">Manganese</keyword>
<feature type="binding site" evidence="10">
    <location>
        <position position="131"/>
    </location>
    <ligand>
        <name>substrate</name>
    </ligand>
</feature>
<evidence type="ECO:0000256" key="10">
    <source>
        <dbReference type="HAMAP-Rule" id="MF_00575"/>
    </source>
</evidence>
<feature type="binding site" evidence="10">
    <location>
        <position position="206"/>
    </location>
    <ligand>
        <name>Mn(2+)</name>
        <dbReference type="ChEBI" id="CHEBI:29035"/>
        <label>1</label>
    </ligand>
</feature>
<dbReference type="Proteomes" id="UP000182692">
    <property type="component" value="Unassembled WGS sequence"/>
</dbReference>
<dbReference type="GO" id="GO:0008758">
    <property type="term" value="F:UDP-2,3-diacylglucosamine hydrolase activity"/>
    <property type="evidence" value="ECO:0007669"/>
    <property type="project" value="UniProtKB-UniRule"/>
</dbReference>